<reference evidence="3 4" key="1">
    <citation type="submission" date="2013-10" db="EMBL/GenBank/DDBJ databases">
        <authorList>
            <person name="Wang G."/>
            <person name="Zhuang W."/>
        </authorList>
    </citation>
    <scope>NUCLEOTIDE SEQUENCE [LARGE SCALE GENOMIC DNA]</scope>
    <source>
        <strain evidence="3 4">DSM 20118</strain>
    </source>
</reference>
<dbReference type="PANTHER" id="PTHR37313">
    <property type="entry name" value="UPF0749 PROTEIN RV1825"/>
    <property type="match status" value="1"/>
</dbReference>
<dbReference type="RefSeq" id="WP_052103646.1">
    <property type="nucleotide sequence ID" value="NZ_AXNT01000022.1"/>
</dbReference>
<dbReference type="EMBL" id="AXNT01000022">
    <property type="protein sequence ID" value="KGM03164.1"/>
    <property type="molecule type" value="Genomic_DNA"/>
</dbReference>
<comment type="caution">
    <text evidence="3">The sequence shown here is derived from an EMBL/GenBank/DDBJ whole genome shotgun (WGS) entry which is preliminary data.</text>
</comment>
<dbReference type="AlphaFoldDB" id="A0A0A0BB92"/>
<evidence type="ECO:0000313" key="4">
    <source>
        <dbReference type="Proteomes" id="UP000029833"/>
    </source>
</evidence>
<dbReference type="Gene3D" id="3.30.70.1880">
    <property type="entry name" value="Protein of unknown function DUF881"/>
    <property type="match status" value="1"/>
</dbReference>
<dbReference type="PANTHER" id="PTHR37313:SF4">
    <property type="entry name" value="CONSERVED MEMBRANE PROTEIN-RELATED"/>
    <property type="match status" value="1"/>
</dbReference>
<sequence length="273" mass="28689">MPDHPHRAARAARGTLSVALVLALAGALFAANARLARTTGERHPQDLAGLVEVEERRLGVLLDEVATLRSDVERLTAAQAELDGIVIEPLAPAEELEAGLVPVTGPGLVVELEDAPADAPRPTSVRPDDLVVHQQDLQAVINALWAGGAEAMGLMDQRVISTSAFQCIGNVLSLHGQPYSPPYVVRAVGDPAALRRALYASPEIQNYLRYVDAVGLGWSVTVAPEPLTLPAYEGATELEYARVPEGTEVLPGLPDEGGTAAARDTARRTGGSA</sequence>
<evidence type="ECO:0000256" key="2">
    <source>
        <dbReference type="SAM" id="MobiDB-lite"/>
    </source>
</evidence>
<comment type="similarity">
    <text evidence="1">Belongs to the UPF0749 family.</text>
</comment>
<organism evidence="3 4">
    <name type="scientific">Cellulomonas cellasea DSM 20118</name>
    <dbReference type="NCBI Taxonomy" id="1408250"/>
    <lineage>
        <taxon>Bacteria</taxon>
        <taxon>Bacillati</taxon>
        <taxon>Actinomycetota</taxon>
        <taxon>Actinomycetes</taxon>
        <taxon>Micrococcales</taxon>
        <taxon>Cellulomonadaceae</taxon>
        <taxon>Cellulomonas</taxon>
    </lineage>
</organism>
<evidence type="ECO:0000313" key="3">
    <source>
        <dbReference type="EMBL" id="KGM03164.1"/>
    </source>
</evidence>
<feature type="region of interest" description="Disordered" evidence="2">
    <location>
        <begin position="248"/>
        <end position="273"/>
    </location>
</feature>
<evidence type="ECO:0008006" key="5">
    <source>
        <dbReference type="Google" id="ProtNLM"/>
    </source>
</evidence>
<dbReference type="InterPro" id="IPR010273">
    <property type="entry name" value="DUF881"/>
</dbReference>
<dbReference type="STRING" id="1408250.Q760_08975"/>
<dbReference type="GO" id="GO:0005886">
    <property type="term" value="C:plasma membrane"/>
    <property type="evidence" value="ECO:0007669"/>
    <property type="project" value="TreeGrafter"/>
</dbReference>
<proteinExistence type="inferred from homology"/>
<dbReference type="Proteomes" id="UP000029833">
    <property type="component" value="Unassembled WGS sequence"/>
</dbReference>
<accession>A0A0A0BB92</accession>
<keyword evidence="4" id="KW-1185">Reference proteome</keyword>
<feature type="compositionally biased region" description="Low complexity" evidence="2">
    <location>
        <begin position="257"/>
        <end position="273"/>
    </location>
</feature>
<evidence type="ECO:0000256" key="1">
    <source>
        <dbReference type="ARBA" id="ARBA00009108"/>
    </source>
</evidence>
<dbReference type="OrthoDB" id="3214641at2"/>
<protein>
    <recommendedName>
        <fullName evidence="5">DUF881 domain-containing protein</fullName>
    </recommendedName>
</protein>
<name>A0A0A0BB92_9CELL</name>
<dbReference type="Pfam" id="PF05949">
    <property type="entry name" value="DUF881"/>
    <property type="match status" value="1"/>
</dbReference>
<gene>
    <name evidence="3" type="ORF">Q760_08975</name>
</gene>